<feature type="region of interest" description="Disordered" evidence="1">
    <location>
        <begin position="161"/>
        <end position="211"/>
    </location>
</feature>
<reference evidence="2 3" key="1">
    <citation type="journal article" date="2016" name="Environ. Microbiol.">
        <title>New Methyloceanibacter diversity from North Sea sediments includes methanotroph containing solely the soluble methane monooxygenase.</title>
        <authorList>
            <person name="Vekeman B."/>
            <person name="Kerckhof F.M."/>
            <person name="Cremers G."/>
            <person name="de Vos P."/>
            <person name="Vandamme P."/>
            <person name="Boon N."/>
            <person name="Op den Camp H.J."/>
            <person name="Heylen K."/>
        </authorList>
    </citation>
    <scope>NUCLEOTIDE SEQUENCE [LARGE SCALE GENOMIC DNA]</scope>
    <source>
        <strain evidence="2 3">R-67174</strain>
    </source>
</reference>
<keyword evidence="3" id="KW-1185">Reference proteome</keyword>
<accession>A0A1E3VY99</accession>
<evidence type="ECO:0000313" key="3">
    <source>
        <dbReference type="Proteomes" id="UP000094501"/>
    </source>
</evidence>
<protein>
    <submittedName>
        <fullName evidence="2">Uncharacterized protein</fullName>
    </submittedName>
</protein>
<proteinExistence type="predicted"/>
<name>A0A1E3VY99_9HYPH</name>
<evidence type="ECO:0000313" key="2">
    <source>
        <dbReference type="EMBL" id="ODR98500.1"/>
    </source>
</evidence>
<gene>
    <name evidence="2" type="ORF">AUC68_08735</name>
</gene>
<organism evidence="2 3">
    <name type="scientific">Methyloceanibacter methanicus</name>
    <dbReference type="NCBI Taxonomy" id="1774968"/>
    <lineage>
        <taxon>Bacteria</taxon>
        <taxon>Pseudomonadati</taxon>
        <taxon>Pseudomonadota</taxon>
        <taxon>Alphaproteobacteria</taxon>
        <taxon>Hyphomicrobiales</taxon>
        <taxon>Hyphomicrobiaceae</taxon>
        <taxon>Methyloceanibacter</taxon>
    </lineage>
</organism>
<feature type="region of interest" description="Disordered" evidence="1">
    <location>
        <begin position="71"/>
        <end position="99"/>
    </location>
</feature>
<dbReference type="AlphaFoldDB" id="A0A1E3VY99"/>
<comment type="caution">
    <text evidence="2">The sequence shown here is derived from an EMBL/GenBank/DDBJ whole genome shotgun (WGS) entry which is preliminary data.</text>
</comment>
<feature type="compositionally biased region" description="Basic residues" evidence="1">
    <location>
        <begin position="170"/>
        <end position="183"/>
    </location>
</feature>
<dbReference type="RefSeq" id="WP_069437954.1">
    <property type="nucleotide sequence ID" value="NZ_LPWG01000013.1"/>
</dbReference>
<sequence>MSQISPSANRISAALRALRQVYEDSAADKSVLGLKCLQAVMAELAADGVPADDLKPLAELEALIGASTAAPASVSAGAPEPAPGLDGRQRDRRRRAAPSQTLLARSAVLIDLLVKDGQGEERAAQTVMRHLLLAGVPAPERGGDSRGWRRLLEFRNTLHQGRGPEEARVSTRRSVGKWMRSPRQRVSTPCSPNGFGTAVVRPDVTPADRYD</sequence>
<dbReference type="Proteomes" id="UP000094501">
    <property type="component" value="Unassembled WGS sequence"/>
</dbReference>
<dbReference type="EMBL" id="LPWG01000013">
    <property type="protein sequence ID" value="ODR98500.1"/>
    <property type="molecule type" value="Genomic_DNA"/>
</dbReference>
<evidence type="ECO:0000256" key="1">
    <source>
        <dbReference type="SAM" id="MobiDB-lite"/>
    </source>
</evidence>
<dbReference type="OrthoDB" id="8446595at2"/>